<dbReference type="EMBL" id="CP046522">
    <property type="protein sequence ID" value="QGU96837.1"/>
    <property type="molecule type" value="Genomic_DNA"/>
</dbReference>
<evidence type="ECO:0000313" key="1">
    <source>
        <dbReference type="EMBL" id="QGU96837.1"/>
    </source>
</evidence>
<reference evidence="1 2" key="1">
    <citation type="submission" date="2019-12" db="EMBL/GenBank/DDBJ databases">
        <title>Genome sequenceing of Clostridium bovifaecis.</title>
        <authorList>
            <person name="Yao Y."/>
        </authorList>
    </citation>
    <scope>NUCLEOTIDE SEQUENCE [LARGE SCALE GENOMIC DNA]</scope>
    <source>
        <strain evidence="1 2">BXX</strain>
    </source>
</reference>
<sequence>MLSGAKRLYFNENQPINGFYSKVIHYSMPLMQLGSVAKGEDYEKISFKKAILRVIGMEGKNYLSIVGKEISCVKADRNYAAKSQNKSNSSGDIVKRDPENVFNKFTLNEDQVYEDETKAEAGGNMSSAPGFSEELKKEPSVKPEVLIYHTHTCESYKPYGNNNVDKNKNITQVGEELKKELEKYGITTIHDTTIHDIETYNESYARSRVTLDKYLKEYKDFKLIIDMHRDSIENKNTVTTTINGEKVARFSFVMTKKNPHADKNIQVSEKIREIANKLYPGNEATNSFNKGTFYYNYGKQFYNQDASNNAVLIEVGSHINTIDEAKGSAKYLARIMAEYINGKN</sequence>
<protein>
    <submittedName>
        <fullName evidence="1">Stage II sporulation protein P</fullName>
    </submittedName>
</protein>
<keyword evidence="2" id="KW-1185">Reference proteome</keyword>
<proteinExistence type="predicted"/>
<dbReference type="Proteomes" id="UP000422764">
    <property type="component" value="Chromosome"/>
</dbReference>
<dbReference type="AlphaFoldDB" id="A0A6I6F8U3"/>
<dbReference type="Pfam" id="PF07454">
    <property type="entry name" value="SpoIIP"/>
    <property type="match status" value="1"/>
</dbReference>
<accession>A0A6I6F8U3</accession>
<dbReference type="InterPro" id="IPR010897">
    <property type="entry name" value="Spore_II_P"/>
</dbReference>
<dbReference type="NCBIfam" id="TIGR02867">
    <property type="entry name" value="spore_II_P"/>
    <property type="match status" value="1"/>
</dbReference>
<organism evidence="1 2">
    <name type="scientific">Clostridium bovifaecis</name>
    <dbReference type="NCBI Taxonomy" id="2184719"/>
    <lineage>
        <taxon>Bacteria</taxon>
        <taxon>Bacillati</taxon>
        <taxon>Bacillota</taxon>
        <taxon>Clostridia</taxon>
        <taxon>Eubacteriales</taxon>
        <taxon>Clostridiaceae</taxon>
        <taxon>Clostridium</taxon>
    </lineage>
</organism>
<evidence type="ECO:0000313" key="2">
    <source>
        <dbReference type="Proteomes" id="UP000422764"/>
    </source>
</evidence>
<gene>
    <name evidence="1" type="ORF">GOM49_10815</name>
</gene>
<name>A0A6I6F8U3_9CLOT</name>